<evidence type="ECO:0000256" key="5">
    <source>
        <dbReference type="ARBA" id="ARBA00022687"/>
    </source>
</evidence>
<evidence type="ECO:0000259" key="9">
    <source>
        <dbReference type="Pfam" id="PF04706"/>
    </source>
</evidence>
<keyword evidence="4" id="KW-0964">Secreted</keyword>
<feature type="signal peptide" evidence="8">
    <location>
        <begin position="1"/>
        <end position="19"/>
    </location>
</feature>
<dbReference type="AlphaFoldDB" id="A0A6P8IE92"/>
<keyword evidence="6 8" id="KW-0732">Signal</keyword>
<feature type="chain" id="PRO_5028175194" evidence="8">
    <location>
        <begin position="20"/>
        <end position="194"/>
    </location>
</feature>
<dbReference type="GO" id="GO:0039706">
    <property type="term" value="F:co-receptor binding"/>
    <property type="evidence" value="ECO:0007669"/>
    <property type="project" value="TreeGrafter"/>
</dbReference>
<comment type="similarity">
    <text evidence="2">Belongs to the dickkopf family.</text>
</comment>
<evidence type="ECO:0000256" key="4">
    <source>
        <dbReference type="ARBA" id="ARBA00022525"/>
    </source>
</evidence>
<dbReference type="GO" id="GO:0005615">
    <property type="term" value="C:extracellular space"/>
    <property type="evidence" value="ECO:0007669"/>
    <property type="project" value="TreeGrafter"/>
</dbReference>
<name>A0A6P8IE92_ACTTE</name>
<evidence type="ECO:0000256" key="8">
    <source>
        <dbReference type="SAM" id="SignalP"/>
    </source>
</evidence>
<keyword evidence="3" id="KW-0217">Developmental protein</keyword>
<dbReference type="InterPro" id="IPR039863">
    <property type="entry name" value="DKK1-4"/>
</dbReference>
<reference evidence="11" key="1">
    <citation type="submission" date="2025-08" db="UniProtKB">
        <authorList>
            <consortium name="RefSeq"/>
        </authorList>
    </citation>
    <scope>IDENTIFICATION</scope>
    <source>
        <tissue evidence="11">Tentacle</tissue>
    </source>
</reference>
<evidence type="ECO:0000313" key="11">
    <source>
        <dbReference type="RefSeq" id="XP_031564105.1"/>
    </source>
</evidence>
<dbReference type="PANTHER" id="PTHR12113">
    <property type="entry name" value="DICKKOPF3-LIKE 3"/>
    <property type="match status" value="1"/>
</dbReference>
<keyword evidence="7" id="KW-1015">Disulfide bond</keyword>
<dbReference type="InParanoid" id="A0A6P8IE92"/>
<dbReference type="GO" id="GO:0048019">
    <property type="term" value="F:receptor antagonist activity"/>
    <property type="evidence" value="ECO:0007669"/>
    <property type="project" value="TreeGrafter"/>
</dbReference>
<dbReference type="Pfam" id="PF04706">
    <property type="entry name" value="Dickkopf_N"/>
    <property type="match status" value="1"/>
</dbReference>
<dbReference type="RefSeq" id="XP_031564105.1">
    <property type="nucleotide sequence ID" value="XM_031708245.1"/>
</dbReference>
<protein>
    <submittedName>
        <fullName evidence="11">Dickkopf-related protein 3-like</fullName>
    </submittedName>
</protein>
<proteinExistence type="inferred from homology"/>
<dbReference type="GO" id="GO:0090090">
    <property type="term" value="P:negative regulation of canonical Wnt signaling pathway"/>
    <property type="evidence" value="ECO:0007669"/>
    <property type="project" value="TreeGrafter"/>
</dbReference>
<dbReference type="GeneID" id="116299573"/>
<feature type="domain" description="Dickkopf N-terminal cysteine-rich" evidence="9">
    <location>
        <begin position="56"/>
        <end position="102"/>
    </location>
</feature>
<dbReference type="FunCoup" id="A0A6P8IE92">
    <property type="interactions" value="154"/>
</dbReference>
<keyword evidence="5" id="KW-0879">Wnt signaling pathway</keyword>
<dbReference type="OrthoDB" id="4321958at2759"/>
<evidence type="ECO:0000256" key="6">
    <source>
        <dbReference type="ARBA" id="ARBA00022729"/>
    </source>
</evidence>
<comment type="subcellular location">
    <subcellularLocation>
        <location evidence="1">Secreted</location>
    </subcellularLocation>
</comment>
<dbReference type="Gene3D" id="2.10.80.10">
    <property type="entry name" value="Lipase, subunit A"/>
    <property type="match status" value="1"/>
</dbReference>
<evidence type="ECO:0000256" key="3">
    <source>
        <dbReference type="ARBA" id="ARBA00022473"/>
    </source>
</evidence>
<evidence type="ECO:0000313" key="10">
    <source>
        <dbReference type="Proteomes" id="UP000515163"/>
    </source>
</evidence>
<evidence type="ECO:0000256" key="2">
    <source>
        <dbReference type="ARBA" id="ARBA00010842"/>
    </source>
</evidence>
<evidence type="ECO:0000256" key="1">
    <source>
        <dbReference type="ARBA" id="ARBA00004613"/>
    </source>
</evidence>
<dbReference type="InterPro" id="IPR006796">
    <property type="entry name" value="Dickkopf_N"/>
</dbReference>
<gene>
    <name evidence="11" type="primary">LOC116299573</name>
</gene>
<accession>A0A6P8IE92</accession>
<evidence type="ECO:0000256" key="7">
    <source>
        <dbReference type="ARBA" id="ARBA00023157"/>
    </source>
</evidence>
<dbReference type="Proteomes" id="UP000515163">
    <property type="component" value="Unplaced"/>
</dbReference>
<dbReference type="KEGG" id="aten:116299573"/>
<sequence>MKILLVLLLVLLYVQQIQCVVYGLLLSLTATHDDKDTSNISNSTSNDAIKNDAFVCKKDKHCGKGRYCHRFYGSCHDLKPLGAHCRRDHVCSHGMECVFGKCRKAIKKGIEGARCTVDNECNMNLCCAPTHGEWLCKKMLRENDICTVPEGGLAFRINHSCPCGEGFRCNRVRQHRKKKISRLFRKERRCVRIS</sequence>
<keyword evidence="10" id="KW-1185">Reference proteome</keyword>
<dbReference type="GO" id="GO:0016055">
    <property type="term" value="P:Wnt signaling pathway"/>
    <property type="evidence" value="ECO:0007669"/>
    <property type="project" value="UniProtKB-KW"/>
</dbReference>
<dbReference type="PANTHER" id="PTHR12113:SF31">
    <property type="entry name" value="DICKKOPF N-TERMINAL CYSTEINE-RICH DOMAIN-CONTAINING PROTEIN"/>
    <property type="match status" value="1"/>
</dbReference>
<organism evidence="10 11">
    <name type="scientific">Actinia tenebrosa</name>
    <name type="common">Australian red waratah sea anemone</name>
    <dbReference type="NCBI Taxonomy" id="6105"/>
    <lineage>
        <taxon>Eukaryota</taxon>
        <taxon>Metazoa</taxon>
        <taxon>Cnidaria</taxon>
        <taxon>Anthozoa</taxon>
        <taxon>Hexacorallia</taxon>
        <taxon>Actiniaria</taxon>
        <taxon>Actiniidae</taxon>
        <taxon>Actinia</taxon>
    </lineage>
</organism>